<protein>
    <submittedName>
        <fullName evidence="5">WD repeat-containing protein 90</fullName>
    </submittedName>
</protein>
<gene>
    <name evidence="5" type="ORF">M9Y10_027982</name>
</gene>
<dbReference type="PANTHER" id="PTHR19857">
    <property type="entry name" value="MITOCHONDRIAL DIVISION PROTEIN 1-RELATED"/>
    <property type="match status" value="1"/>
</dbReference>
<dbReference type="PANTHER" id="PTHR19857:SF8">
    <property type="entry name" value="ANGIO-ASSOCIATED MIGRATORY CELL PROTEIN"/>
    <property type="match status" value="1"/>
</dbReference>
<evidence type="ECO:0000256" key="4">
    <source>
        <dbReference type="SAM" id="MobiDB-lite"/>
    </source>
</evidence>
<feature type="repeat" description="WD" evidence="3">
    <location>
        <begin position="187"/>
        <end position="228"/>
    </location>
</feature>
<comment type="caution">
    <text evidence="5">The sequence shown here is derived from an EMBL/GenBank/DDBJ whole genome shotgun (WGS) entry which is preliminary data.</text>
</comment>
<evidence type="ECO:0000313" key="6">
    <source>
        <dbReference type="Proteomes" id="UP001470230"/>
    </source>
</evidence>
<evidence type="ECO:0000313" key="5">
    <source>
        <dbReference type="EMBL" id="KAK8890783.1"/>
    </source>
</evidence>
<feature type="repeat" description="WD" evidence="3">
    <location>
        <begin position="274"/>
        <end position="306"/>
    </location>
</feature>
<dbReference type="Pfam" id="PF00400">
    <property type="entry name" value="WD40"/>
    <property type="match status" value="5"/>
</dbReference>
<organism evidence="5 6">
    <name type="scientific">Tritrichomonas musculus</name>
    <dbReference type="NCBI Taxonomy" id="1915356"/>
    <lineage>
        <taxon>Eukaryota</taxon>
        <taxon>Metamonada</taxon>
        <taxon>Parabasalia</taxon>
        <taxon>Tritrichomonadida</taxon>
        <taxon>Tritrichomonadidae</taxon>
        <taxon>Tritrichomonas</taxon>
    </lineage>
</organism>
<proteinExistence type="predicted"/>
<dbReference type="PROSITE" id="PS50082">
    <property type="entry name" value="WD_REPEATS_2"/>
    <property type="match status" value="5"/>
</dbReference>
<feature type="repeat" description="WD" evidence="3">
    <location>
        <begin position="103"/>
        <end position="144"/>
    </location>
</feature>
<dbReference type="Proteomes" id="UP001470230">
    <property type="component" value="Unassembled WGS sequence"/>
</dbReference>
<accession>A0ABR2KI01</accession>
<evidence type="ECO:0000256" key="2">
    <source>
        <dbReference type="ARBA" id="ARBA00022737"/>
    </source>
</evidence>
<evidence type="ECO:0000256" key="1">
    <source>
        <dbReference type="ARBA" id="ARBA00022574"/>
    </source>
</evidence>
<dbReference type="InterPro" id="IPR051179">
    <property type="entry name" value="WD_repeat_multifunction"/>
</dbReference>
<keyword evidence="6" id="KW-1185">Reference proteome</keyword>
<dbReference type="InterPro" id="IPR001680">
    <property type="entry name" value="WD40_rpt"/>
</dbReference>
<keyword evidence="1 3" id="KW-0853">WD repeat</keyword>
<feature type="repeat" description="WD" evidence="3">
    <location>
        <begin position="357"/>
        <end position="400"/>
    </location>
</feature>
<name>A0ABR2KI01_9EUKA</name>
<feature type="repeat" description="WD" evidence="3">
    <location>
        <begin position="315"/>
        <end position="356"/>
    </location>
</feature>
<dbReference type="SMART" id="SM00320">
    <property type="entry name" value="WD40"/>
    <property type="match status" value="8"/>
</dbReference>
<sequence length="402" mass="44100">MSANNEAPQKDQNHDEEDDLVPVEGAKCEIEFENLEEEEEEEAFIHDDVSTESFTEHTDGVYSIVFCKKPLKDGTIVFASGGGDDKAILYHLVNDSEAKVFHLEGHTDTIGSLSFSSDGTLLVTGGLEGTCIVWDTTDGHEISRLTGPTDSVEWVSWHPSLPAVLAGDRAGMIWMYSAKIGKCVKVYSSHNGPVTCGGFRADGSEIWSAGEDQTLRFWAPKSGQATAIIHGSQFHHYPITTGCNNRNGALIATGDINGTVHLTRWDQSKVVGSLLNSENSIEAIQFSPDDQYIAVASMGGTATIWSPIDMKMRHALQHPEGVTAIAWHPTKPYLVTACADFGIRVWDVRNGKMISQMYGHTKFITAIDVHLNGDILFIVSSSEDKTVKLWKFDEKNPILIED</sequence>
<reference evidence="5 6" key="1">
    <citation type="submission" date="2024-04" db="EMBL/GenBank/DDBJ databases">
        <title>Tritrichomonas musculus Genome.</title>
        <authorList>
            <person name="Alves-Ferreira E."/>
            <person name="Grigg M."/>
            <person name="Lorenzi H."/>
            <person name="Galac M."/>
        </authorList>
    </citation>
    <scope>NUCLEOTIDE SEQUENCE [LARGE SCALE GENOMIC DNA]</scope>
    <source>
        <strain evidence="5 6">EAF2021</strain>
    </source>
</reference>
<feature type="region of interest" description="Disordered" evidence="4">
    <location>
        <begin position="1"/>
        <end position="23"/>
    </location>
</feature>
<evidence type="ECO:0000256" key="3">
    <source>
        <dbReference type="PROSITE-ProRule" id="PRU00221"/>
    </source>
</evidence>
<dbReference type="InterPro" id="IPR015943">
    <property type="entry name" value="WD40/YVTN_repeat-like_dom_sf"/>
</dbReference>
<dbReference type="Gene3D" id="2.130.10.10">
    <property type="entry name" value="YVTN repeat-like/Quinoprotein amine dehydrogenase"/>
    <property type="match status" value="2"/>
</dbReference>
<dbReference type="CDD" id="cd00200">
    <property type="entry name" value="WD40"/>
    <property type="match status" value="1"/>
</dbReference>
<dbReference type="InterPro" id="IPR036322">
    <property type="entry name" value="WD40_repeat_dom_sf"/>
</dbReference>
<dbReference type="PROSITE" id="PS00678">
    <property type="entry name" value="WD_REPEATS_1"/>
    <property type="match status" value="1"/>
</dbReference>
<keyword evidence="2" id="KW-0677">Repeat</keyword>
<dbReference type="EMBL" id="JAPFFF010000004">
    <property type="protein sequence ID" value="KAK8890783.1"/>
    <property type="molecule type" value="Genomic_DNA"/>
</dbReference>
<dbReference type="PROSITE" id="PS50294">
    <property type="entry name" value="WD_REPEATS_REGION"/>
    <property type="match status" value="3"/>
</dbReference>
<dbReference type="SUPFAM" id="SSF50978">
    <property type="entry name" value="WD40 repeat-like"/>
    <property type="match status" value="1"/>
</dbReference>
<dbReference type="InterPro" id="IPR019775">
    <property type="entry name" value="WD40_repeat_CS"/>
</dbReference>